<reference evidence="2 3" key="1">
    <citation type="journal article" date="2019" name="Emerg. Microbes Infect.">
        <title>Comprehensive subspecies identification of 175 nontuberculous mycobacteria species based on 7547 genomic profiles.</title>
        <authorList>
            <person name="Matsumoto Y."/>
            <person name="Kinjo T."/>
            <person name="Motooka D."/>
            <person name="Nabeya D."/>
            <person name="Jung N."/>
            <person name="Uechi K."/>
            <person name="Horii T."/>
            <person name="Iida T."/>
            <person name="Fujita J."/>
            <person name="Nakamura S."/>
        </authorList>
    </citation>
    <scope>NUCLEOTIDE SEQUENCE [LARGE SCALE GENOMIC DNA]</scope>
    <source>
        <strain evidence="2 3">JCM 18538</strain>
    </source>
</reference>
<keyword evidence="1" id="KW-1133">Transmembrane helix</keyword>
<evidence type="ECO:0000313" key="3">
    <source>
        <dbReference type="Proteomes" id="UP000467428"/>
    </source>
</evidence>
<dbReference type="Proteomes" id="UP000467428">
    <property type="component" value="Chromosome"/>
</dbReference>
<organism evidence="2 3">
    <name type="scientific">Mycolicibacterium arabiense</name>
    <dbReference type="NCBI Taxonomy" id="1286181"/>
    <lineage>
        <taxon>Bacteria</taxon>
        <taxon>Bacillati</taxon>
        <taxon>Actinomycetota</taxon>
        <taxon>Actinomycetes</taxon>
        <taxon>Mycobacteriales</taxon>
        <taxon>Mycobacteriaceae</taxon>
        <taxon>Mycolicibacterium</taxon>
    </lineage>
</organism>
<dbReference type="AlphaFoldDB" id="A0A7I7S4L5"/>
<keyword evidence="1" id="KW-0472">Membrane</keyword>
<name>A0A7I7S4L5_9MYCO</name>
<evidence type="ECO:0000256" key="1">
    <source>
        <dbReference type="SAM" id="Phobius"/>
    </source>
</evidence>
<dbReference type="RefSeq" id="WP_163922936.1">
    <property type="nucleotide sequence ID" value="NZ_AP022593.1"/>
</dbReference>
<protein>
    <submittedName>
        <fullName evidence="2">Uncharacterized protein</fullName>
    </submittedName>
</protein>
<dbReference type="EMBL" id="AP022593">
    <property type="protein sequence ID" value="BBY51767.1"/>
    <property type="molecule type" value="Genomic_DNA"/>
</dbReference>
<proteinExistence type="predicted"/>
<feature type="transmembrane region" description="Helical" evidence="1">
    <location>
        <begin position="12"/>
        <end position="40"/>
    </location>
</feature>
<accession>A0A7I7S4L5</accession>
<evidence type="ECO:0000313" key="2">
    <source>
        <dbReference type="EMBL" id="BBY51767.1"/>
    </source>
</evidence>
<sequence length="48" mass="5156">METKQRAPESKLDGVTYVIATVSAFLMFVAVISAAVVYFIGSTLPYAV</sequence>
<keyword evidence="3" id="KW-1185">Reference proteome</keyword>
<gene>
    <name evidence="2" type="ORF">MARA_52350</name>
</gene>
<dbReference type="KEGG" id="marz:MARA_52350"/>
<keyword evidence="1" id="KW-0812">Transmembrane</keyword>
<geneLocation type="plasmid" evidence="3">
    <name>pjcm18538 dna</name>
</geneLocation>